<dbReference type="Proteomes" id="UP001194729">
    <property type="component" value="Unassembled WGS sequence"/>
</dbReference>
<dbReference type="SUPFAM" id="SSF82784">
    <property type="entry name" value="OsmC-like"/>
    <property type="match status" value="1"/>
</dbReference>
<evidence type="ECO:0000313" key="2">
    <source>
        <dbReference type="Proteomes" id="UP001194729"/>
    </source>
</evidence>
<dbReference type="InterPro" id="IPR036102">
    <property type="entry name" value="OsmC/Ohrsf"/>
</dbReference>
<accession>A0ABS0A1C9</accession>
<dbReference type="InterPro" id="IPR052707">
    <property type="entry name" value="OsmC_Ohr_Peroxiredoxin"/>
</dbReference>
<protein>
    <submittedName>
        <fullName evidence="1">OsmC family protein</fullName>
    </submittedName>
</protein>
<evidence type="ECO:0000313" key="1">
    <source>
        <dbReference type="EMBL" id="MBF4983178.1"/>
    </source>
</evidence>
<gene>
    <name evidence="1" type="ORF">FNJ87_02100</name>
</gene>
<name>A0ABS0A1C9_9FLAO</name>
<reference evidence="1 2" key="1">
    <citation type="submission" date="2020-11" db="EMBL/GenBank/DDBJ databases">
        <title>P. mediterranea TC4 genome.</title>
        <authorList>
            <person name="Molmeret M."/>
        </authorList>
    </citation>
    <scope>NUCLEOTIDE SEQUENCE [LARGE SCALE GENOMIC DNA]</scope>
    <source>
        <strain evidence="1 2">TC4</strain>
    </source>
</reference>
<dbReference type="EMBL" id="JADKYU010000103">
    <property type="protein sequence ID" value="MBF4983178.1"/>
    <property type="molecule type" value="Genomic_DNA"/>
</dbReference>
<comment type="caution">
    <text evidence="1">The sequence shown here is derived from an EMBL/GenBank/DDBJ whole genome shotgun (WGS) entry which is preliminary data.</text>
</comment>
<organism evidence="1 2">
    <name type="scientific">Nonlabens mediterrranea</name>
    <dbReference type="NCBI Taxonomy" id="1419947"/>
    <lineage>
        <taxon>Bacteria</taxon>
        <taxon>Pseudomonadati</taxon>
        <taxon>Bacteroidota</taxon>
        <taxon>Flavobacteriia</taxon>
        <taxon>Flavobacteriales</taxon>
        <taxon>Flavobacteriaceae</taxon>
        <taxon>Nonlabens</taxon>
    </lineage>
</organism>
<sequence length="149" mass="16905">MKKDFFFEVQTQWEKGMFINAKSHVTKIKGKEDIIISAAGEFKGDRDLYNPEELLLSALSSCHMMSYFYVCGQNGIDIQEYKDNAIGILELKDDSSGGFKEVNLNPVITLKNDDQNELALQLHEKAHQLCFIANSVNFEIEIKPVVNGR</sequence>
<dbReference type="Pfam" id="PF02566">
    <property type="entry name" value="OsmC"/>
    <property type="match status" value="1"/>
</dbReference>
<dbReference type="InterPro" id="IPR003718">
    <property type="entry name" value="OsmC/Ohr_fam"/>
</dbReference>
<proteinExistence type="predicted"/>
<keyword evidence="2" id="KW-1185">Reference proteome</keyword>
<dbReference type="InterPro" id="IPR015946">
    <property type="entry name" value="KH_dom-like_a/b"/>
</dbReference>
<dbReference type="PANTHER" id="PTHR42830:SF2">
    <property type="entry name" value="OSMC_OHR FAMILY PROTEIN"/>
    <property type="match status" value="1"/>
</dbReference>
<dbReference type="Gene3D" id="3.30.300.20">
    <property type="match status" value="1"/>
</dbReference>
<dbReference type="PANTHER" id="PTHR42830">
    <property type="entry name" value="OSMOTICALLY INDUCIBLE FAMILY PROTEIN"/>
    <property type="match status" value="1"/>
</dbReference>